<dbReference type="Pfam" id="PF08240">
    <property type="entry name" value="ADH_N"/>
    <property type="match status" value="1"/>
</dbReference>
<dbReference type="SMART" id="SM00829">
    <property type="entry name" value="PKS_ER"/>
    <property type="match status" value="1"/>
</dbReference>
<dbReference type="EMBL" id="JABACJ020000002">
    <property type="protein sequence ID" value="MBU3874890.1"/>
    <property type="molecule type" value="Genomic_DNA"/>
</dbReference>
<dbReference type="InterPro" id="IPR013154">
    <property type="entry name" value="ADH-like_N"/>
</dbReference>
<dbReference type="InterPro" id="IPR002328">
    <property type="entry name" value="ADH_Zn_CS"/>
</dbReference>
<organism evidence="5 6">
    <name type="scientific">Faecalicatena faecalis</name>
    <dbReference type="NCBI Taxonomy" id="2726362"/>
    <lineage>
        <taxon>Bacteria</taxon>
        <taxon>Bacillati</taxon>
        <taxon>Bacillota</taxon>
        <taxon>Clostridia</taxon>
        <taxon>Lachnospirales</taxon>
        <taxon>Lachnospiraceae</taxon>
        <taxon>Faecalicatena</taxon>
    </lineage>
</organism>
<evidence type="ECO:0000256" key="1">
    <source>
        <dbReference type="ARBA" id="ARBA00022723"/>
    </source>
</evidence>
<comment type="caution">
    <text evidence="5">The sequence shown here is derived from an EMBL/GenBank/DDBJ whole genome shotgun (WGS) entry which is preliminary data.</text>
</comment>
<keyword evidence="3" id="KW-0862">Zinc</keyword>
<dbReference type="Proteomes" id="UP000723714">
    <property type="component" value="Unassembled WGS sequence"/>
</dbReference>
<dbReference type="InterPro" id="IPR013149">
    <property type="entry name" value="ADH-like_C"/>
</dbReference>
<comment type="similarity">
    <text evidence="3">Belongs to the zinc-containing alcohol dehydrogenase family.</text>
</comment>
<accession>A0ABS6D065</accession>
<dbReference type="Pfam" id="PF00107">
    <property type="entry name" value="ADH_zinc_N"/>
    <property type="match status" value="1"/>
</dbReference>
<keyword evidence="1 3" id="KW-0479">Metal-binding</keyword>
<gene>
    <name evidence="5" type="ORF">HGO97_003560</name>
</gene>
<comment type="cofactor">
    <cofactor evidence="3">
        <name>Zn(2+)</name>
        <dbReference type="ChEBI" id="CHEBI:29105"/>
    </cofactor>
</comment>
<feature type="domain" description="Enoyl reductase (ER)" evidence="4">
    <location>
        <begin position="14"/>
        <end position="339"/>
    </location>
</feature>
<evidence type="ECO:0000313" key="6">
    <source>
        <dbReference type="Proteomes" id="UP000723714"/>
    </source>
</evidence>
<evidence type="ECO:0000256" key="2">
    <source>
        <dbReference type="ARBA" id="ARBA00023002"/>
    </source>
</evidence>
<name>A0ABS6D065_9FIRM</name>
<evidence type="ECO:0000313" key="5">
    <source>
        <dbReference type="EMBL" id="MBU3874890.1"/>
    </source>
</evidence>
<dbReference type="PANTHER" id="PTHR43401:SF2">
    <property type="entry name" value="L-THREONINE 3-DEHYDROGENASE"/>
    <property type="match status" value="1"/>
</dbReference>
<dbReference type="InterPro" id="IPR020843">
    <property type="entry name" value="ER"/>
</dbReference>
<keyword evidence="2" id="KW-0560">Oxidoreductase</keyword>
<dbReference type="RefSeq" id="WP_216239500.1">
    <property type="nucleotide sequence ID" value="NZ_JABACJ020000002.1"/>
</dbReference>
<proteinExistence type="inferred from homology"/>
<sequence>MGETMKALVYQGPGVLELEERSIPMPKDREVQIKINTVSICGSDLGAYRFASDRFAPPLVLGHEFSGDITMVGENVKDLKVGQKVTVNPMVLCNDCFFCRRGEGNLCGNRKSMGTAIGGTQTDGAMREYVTVPDWMVVPVGDNVSYEAAAMLEPCGVTLACAKKGMTEDEKSVVLIGAGPIGLLIVKFLKALGVEKVIVSDILDTRLKKAKEVGADEVINAKEEDVVARVKELTDSYGADRVIIAAGVGSSINQSFELVRNGGTIVLVALMHEKVEIDPMEIVGRGLKFLGSYMFTSEMKEAAQMLADNRLNVEDLITSTYPLERGKEAFDVLNDPQNTEIKVQIKL</sequence>
<keyword evidence="6" id="KW-1185">Reference proteome</keyword>
<reference evidence="5 6" key="1">
    <citation type="submission" date="2021-06" db="EMBL/GenBank/DDBJ databases">
        <title>Faecalicatena sp. nov. isolated from porcine feces.</title>
        <authorList>
            <person name="Oh B.S."/>
            <person name="Lee J.H."/>
        </authorList>
    </citation>
    <scope>NUCLEOTIDE SEQUENCE [LARGE SCALE GENOMIC DNA]</scope>
    <source>
        <strain evidence="5 6">AGMB00832</strain>
    </source>
</reference>
<evidence type="ECO:0000259" key="4">
    <source>
        <dbReference type="SMART" id="SM00829"/>
    </source>
</evidence>
<protein>
    <submittedName>
        <fullName evidence="5">Alcohol dehydrogenase catalytic domain-containing protein</fullName>
    </submittedName>
</protein>
<dbReference type="PANTHER" id="PTHR43401">
    <property type="entry name" value="L-THREONINE 3-DEHYDROGENASE"/>
    <property type="match status" value="1"/>
</dbReference>
<evidence type="ECO:0000256" key="3">
    <source>
        <dbReference type="RuleBase" id="RU361277"/>
    </source>
</evidence>
<dbReference type="InterPro" id="IPR050129">
    <property type="entry name" value="Zn_alcohol_dh"/>
</dbReference>
<dbReference type="PROSITE" id="PS00059">
    <property type="entry name" value="ADH_ZINC"/>
    <property type="match status" value="1"/>
</dbReference>